<evidence type="ECO:0000259" key="2">
    <source>
        <dbReference type="Pfam" id="PF11977"/>
    </source>
</evidence>
<dbReference type="Gene3D" id="3.40.50.11980">
    <property type="match status" value="1"/>
</dbReference>
<proteinExistence type="predicted"/>
<feature type="region of interest" description="Disordered" evidence="1">
    <location>
        <begin position="1"/>
        <end position="29"/>
    </location>
</feature>
<evidence type="ECO:0000313" key="4">
    <source>
        <dbReference type="Proteomes" id="UP001642520"/>
    </source>
</evidence>
<dbReference type="InterPro" id="IPR051101">
    <property type="entry name" value="ZC3H12/N4BP1_RNase_Reg"/>
</dbReference>
<evidence type="ECO:0000256" key="1">
    <source>
        <dbReference type="SAM" id="MobiDB-lite"/>
    </source>
</evidence>
<dbReference type="EMBL" id="CAXAJV020001296">
    <property type="protein sequence ID" value="CAL7947362.1"/>
    <property type="molecule type" value="Genomic_DNA"/>
</dbReference>
<organism evidence="3 4">
    <name type="scientific">Xylocopa violacea</name>
    <name type="common">Violet carpenter bee</name>
    <name type="synonym">Apis violacea</name>
    <dbReference type="NCBI Taxonomy" id="135666"/>
    <lineage>
        <taxon>Eukaryota</taxon>
        <taxon>Metazoa</taxon>
        <taxon>Ecdysozoa</taxon>
        <taxon>Arthropoda</taxon>
        <taxon>Hexapoda</taxon>
        <taxon>Insecta</taxon>
        <taxon>Pterygota</taxon>
        <taxon>Neoptera</taxon>
        <taxon>Endopterygota</taxon>
        <taxon>Hymenoptera</taxon>
        <taxon>Apocrita</taxon>
        <taxon>Aculeata</taxon>
        <taxon>Apoidea</taxon>
        <taxon>Anthophila</taxon>
        <taxon>Apidae</taxon>
        <taxon>Xylocopa</taxon>
        <taxon>Xylocopa</taxon>
    </lineage>
</organism>
<dbReference type="CDD" id="cd18719">
    <property type="entry name" value="PIN_Zc3h12a-N4BP1-like"/>
    <property type="match status" value="1"/>
</dbReference>
<sequence length="574" mass="65000">MSGLNDSVMICGPTPKRKKKAPLKARKTQTKTTYYECPLKFIQQSSKRWEQARAQERLVRNAKNVSKNKRNNFFSPEKNDVMQDSVIVLSDNEGESNEKDENKPKQEGTSRKKPLEITLDEKKSIQRLLTSGKTLRGSRTEIESPPRKKLKSIAALSENNSSCLLISDTEDDIEIATINLDGENKAPVSDSINQRSDDIVVVWSSTNSLSSTQSESKEVADQEKNDKIFMIDCNPNLNNLSILDCNEEDTNKQSKEKTGKDDVEKEEEKEMDNCGLPFSKCGLKLPRPHNISKYIIMKKPSTRVNRPRYLKIKRLLSQFSLSDTSTVPPKPSTSRMPTVPTKFAVCTKSPAICRFETGSKPYRPESPTPTSPEEESSDSDSDSEDLPEESESYNSYTPGLYGVQAFNPDLFTAGSSIPQTPNKLREIVIDGNNVAMAHTNGKIFSEEGLKLVIDYFKHRGHSVKAFVPQYRRSLNHPMLERLYRDGTVVFTPSRIVGGKRITPYDDRFILEYATMCGGIVVSLDNYRDLYEEKPEWRDTIKNRILAPTFVGNYVMFPEDPLGRNGPKLKQFLRY</sequence>
<name>A0ABP1P516_XYLVO</name>
<dbReference type="Proteomes" id="UP001642520">
    <property type="component" value="Unassembled WGS sequence"/>
</dbReference>
<feature type="region of interest" description="Disordered" evidence="1">
    <location>
        <begin position="356"/>
        <end position="394"/>
    </location>
</feature>
<feature type="compositionally biased region" description="Basic residues" evidence="1">
    <location>
        <begin position="15"/>
        <end position="29"/>
    </location>
</feature>
<comment type="caution">
    <text evidence="3">The sequence shown here is derived from an EMBL/GenBank/DDBJ whole genome shotgun (WGS) entry which is preliminary data.</text>
</comment>
<evidence type="ECO:0000313" key="3">
    <source>
        <dbReference type="EMBL" id="CAL7947362.1"/>
    </source>
</evidence>
<reference evidence="3 4" key="1">
    <citation type="submission" date="2024-08" db="EMBL/GenBank/DDBJ databases">
        <authorList>
            <person name="Will J Nash"/>
            <person name="Angela Man"/>
            <person name="Seanna McTaggart"/>
            <person name="Kendall Baker"/>
            <person name="Tom Barker"/>
            <person name="Leah Catchpole"/>
            <person name="Alex Durrant"/>
            <person name="Karim Gharbi"/>
            <person name="Naomi Irish"/>
            <person name="Gemy Kaithakottil"/>
            <person name="Debby Ku"/>
            <person name="Aaliyah Providence"/>
            <person name="Felix Shaw"/>
            <person name="David Swarbreck"/>
            <person name="Chris Watkins"/>
            <person name="Ann M. McCartney"/>
            <person name="Giulio Formenti"/>
            <person name="Alice Mouton"/>
            <person name="Noel Vella"/>
            <person name="Bjorn M von Reumont"/>
            <person name="Adriana Vella"/>
            <person name="Wilfried Haerty"/>
        </authorList>
    </citation>
    <scope>NUCLEOTIDE SEQUENCE [LARGE SCALE GENOMIC DNA]</scope>
</reference>
<feature type="region of interest" description="Disordered" evidence="1">
    <location>
        <begin position="91"/>
        <end position="116"/>
    </location>
</feature>
<dbReference type="PANTHER" id="PTHR12876:SF35">
    <property type="entry name" value="LD08718P-RELATED"/>
    <property type="match status" value="1"/>
</dbReference>
<dbReference type="PANTHER" id="PTHR12876">
    <property type="entry name" value="N4BP1-RELATED"/>
    <property type="match status" value="1"/>
</dbReference>
<feature type="domain" description="RNase NYN" evidence="2">
    <location>
        <begin position="424"/>
        <end position="570"/>
    </location>
</feature>
<dbReference type="InterPro" id="IPR021869">
    <property type="entry name" value="RNase_Zc3h12_NYN"/>
</dbReference>
<accession>A0ABP1P516</accession>
<feature type="region of interest" description="Disordered" evidence="1">
    <location>
        <begin position="249"/>
        <end position="271"/>
    </location>
</feature>
<protein>
    <recommendedName>
        <fullName evidence="2">RNase NYN domain-containing protein</fullName>
    </recommendedName>
</protein>
<dbReference type="Pfam" id="PF11977">
    <property type="entry name" value="RNase_Zc3h12a"/>
    <property type="match status" value="1"/>
</dbReference>
<keyword evidence="4" id="KW-1185">Reference proteome</keyword>
<feature type="compositionally biased region" description="Acidic residues" evidence="1">
    <location>
        <begin position="372"/>
        <end position="391"/>
    </location>
</feature>
<feature type="compositionally biased region" description="Basic and acidic residues" evidence="1">
    <location>
        <begin position="96"/>
        <end position="116"/>
    </location>
</feature>
<gene>
    <name evidence="3" type="ORF">XYLVIOL_LOCUS8303</name>
</gene>